<evidence type="ECO:0000259" key="1">
    <source>
        <dbReference type="PROSITE" id="PS51186"/>
    </source>
</evidence>
<feature type="domain" description="N-acetyltransferase" evidence="1">
    <location>
        <begin position="9"/>
        <end position="157"/>
    </location>
</feature>
<dbReference type="STRING" id="1314776.A0A166CJD9"/>
<dbReference type="Pfam" id="PF13673">
    <property type="entry name" value="Acetyltransf_10"/>
    <property type="match status" value="1"/>
</dbReference>
<dbReference type="Proteomes" id="UP000076798">
    <property type="component" value="Unassembled WGS sequence"/>
</dbReference>
<keyword evidence="2" id="KW-0012">Acyltransferase</keyword>
<name>A0A166CJD9_9AGAM</name>
<dbReference type="PROSITE" id="PS51186">
    <property type="entry name" value="GNAT"/>
    <property type="match status" value="1"/>
</dbReference>
<dbReference type="EMBL" id="KV428082">
    <property type="protein sequence ID" value="KZT37522.1"/>
    <property type="molecule type" value="Genomic_DNA"/>
</dbReference>
<dbReference type="InterPro" id="IPR000182">
    <property type="entry name" value="GNAT_dom"/>
</dbReference>
<evidence type="ECO:0000313" key="3">
    <source>
        <dbReference type="Proteomes" id="UP000076798"/>
    </source>
</evidence>
<dbReference type="OrthoDB" id="329272at2759"/>
<dbReference type="GO" id="GO:0006048">
    <property type="term" value="P:UDP-N-acetylglucosamine biosynthetic process"/>
    <property type="evidence" value="ECO:0007669"/>
    <property type="project" value="UniProtKB-UniPathway"/>
</dbReference>
<organism evidence="2 3">
    <name type="scientific">Sistotremastrum suecicum HHB10207 ss-3</name>
    <dbReference type="NCBI Taxonomy" id="1314776"/>
    <lineage>
        <taxon>Eukaryota</taxon>
        <taxon>Fungi</taxon>
        <taxon>Dikarya</taxon>
        <taxon>Basidiomycota</taxon>
        <taxon>Agaricomycotina</taxon>
        <taxon>Agaricomycetes</taxon>
        <taxon>Sistotremastrales</taxon>
        <taxon>Sistotremastraceae</taxon>
        <taxon>Sistotremastrum</taxon>
    </lineage>
</organism>
<gene>
    <name evidence="2" type="ORF">SISSUDRAFT_840934</name>
</gene>
<dbReference type="GO" id="GO:0016747">
    <property type="term" value="F:acyltransferase activity, transferring groups other than amino-acyl groups"/>
    <property type="evidence" value="ECO:0007669"/>
    <property type="project" value="InterPro"/>
</dbReference>
<dbReference type="SUPFAM" id="SSF55729">
    <property type="entry name" value="Acyl-CoA N-acyltransferases (Nat)"/>
    <property type="match status" value="1"/>
</dbReference>
<sequence>MERPPHEMVVIPGPGEADRKRLLDQCIAMRIEVFVGEQGFDLDTEVDQYDDIATHFLLRLTPSLQPIGTIRAVSIPGGYKLGRLVVVKEFRQFGFGRDLVLKMGDWAKEGAGSKPVEIVAYAQLYVKAFYAKYGYAPEGDEQEVDGAPHQKMVLRINPSSS</sequence>
<keyword evidence="2" id="KW-0808">Transferase</keyword>
<accession>A0A166CJD9</accession>
<evidence type="ECO:0000313" key="2">
    <source>
        <dbReference type="EMBL" id="KZT37522.1"/>
    </source>
</evidence>
<proteinExistence type="predicted"/>
<dbReference type="InterPro" id="IPR016181">
    <property type="entry name" value="Acyl_CoA_acyltransferase"/>
</dbReference>
<reference evidence="2 3" key="1">
    <citation type="journal article" date="2016" name="Mol. Biol. Evol.">
        <title>Comparative Genomics of Early-Diverging Mushroom-Forming Fungi Provides Insights into the Origins of Lignocellulose Decay Capabilities.</title>
        <authorList>
            <person name="Nagy L.G."/>
            <person name="Riley R."/>
            <person name="Tritt A."/>
            <person name="Adam C."/>
            <person name="Daum C."/>
            <person name="Floudas D."/>
            <person name="Sun H."/>
            <person name="Yadav J.S."/>
            <person name="Pangilinan J."/>
            <person name="Larsson K.H."/>
            <person name="Matsuura K."/>
            <person name="Barry K."/>
            <person name="Labutti K."/>
            <person name="Kuo R."/>
            <person name="Ohm R.A."/>
            <person name="Bhattacharya S.S."/>
            <person name="Shirouzu T."/>
            <person name="Yoshinaga Y."/>
            <person name="Martin F.M."/>
            <person name="Grigoriev I.V."/>
            <person name="Hibbett D.S."/>
        </authorList>
    </citation>
    <scope>NUCLEOTIDE SEQUENCE [LARGE SCALE GENOMIC DNA]</scope>
    <source>
        <strain evidence="2 3">HHB10207 ss-3</strain>
    </source>
</reference>
<keyword evidence="3" id="KW-1185">Reference proteome</keyword>
<dbReference type="UniPathway" id="UPA00113">
    <property type="reaction ID" value="UER00529"/>
</dbReference>
<dbReference type="AlphaFoldDB" id="A0A166CJD9"/>
<protein>
    <submittedName>
        <fullName evidence="2">Acyl-CoA N-acyltransferase</fullName>
    </submittedName>
</protein>
<dbReference type="Gene3D" id="3.40.630.30">
    <property type="match status" value="1"/>
</dbReference>